<keyword evidence="7" id="KW-1185">Reference proteome</keyword>
<keyword evidence="3" id="KW-0238">DNA-binding</keyword>
<dbReference type="Pfam" id="PF00126">
    <property type="entry name" value="HTH_1"/>
    <property type="match status" value="1"/>
</dbReference>
<dbReference type="FunFam" id="1.10.10.10:FF:000001">
    <property type="entry name" value="LysR family transcriptional regulator"/>
    <property type="match status" value="1"/>
</dbReference>
<dbReference type="InterPro" id="IPR005119">
    <property type="entry name" value="LysR_subst-bd"/>
</dbReference>
<dbReference type="PRINTS" id="PR00039">
    <property type="entry name" value="HTHLYSR"/>
</dbReference>
<dbReference type="Gene3D" id="3.40.190.290">
    <property type="match status" value="1"/>
</dbReference>
<dbReference type="OrthoDB" id="9803735at2"/>
<evidence type="ECO:0000256" key="2">
    <source>
        <dbReference type="ARBA" id="ARBA00023015"/>
    </source>
</evidence>
<dbReference type="GO" id="GO:0000976">
    <property type="term" value="F:transcription cis-regulatory region binding"/>
    <property type="evidence" value="ECO:0007669"/>
    <property type="project" value="TreeGrafter"/>
</dbReference>
<dbReference type="PROSITE" id="PS50931">
    <property type="entry name" value="HTH_LYSR"/>
    <property type="match status" value="1"/>
</dbReference>
<dbReference type="PANTHER" id="PTHR30126:SF94">
    <property type="entry name" value="LYSR FAMILY TRANSCRIPTIONAL REGULATOR"/>
    <property type="match status" value="1"/>
</dbReference>
<accession>A0A1X7BQX0</accession>
<feature type="domain" description="HTH lysR-type" evidence="5">
    <location>
        <begin position="1"/>
        <end position="58"/>
    </location>
</feature>
<dbReference type="AlphaFoldDB" id="A0A1X7BQX0"/>
<proteinExistence type="inferred from homology"/>
<dbReference type="Proteomes" id="UP000193224">
    <property type="component" value="Unassembled WGS sequence"/>
</dbReference>
<evidence type="ECO:0000256" key="1">
    <source>
        <dbReference type="ARBA" id="ARBA00009437"/>
    </source>
</evidence>
<dbReference type="SUPFAM" id="SSF53850">
    <property type="entry name" value="Periplasmic binding protein-like II"/>
    <property type="match status" value="1"/>
</dbReference>
<gene>
    <name evidence="6" type="primary">cmpR_1</name>
    <name evidence="6" type="ORF">ROA7745_01404</name>
</gene>
<dbReference type="EMBL" id="FWXB01000004">
    <property type="protein sequence ID" value="SMC11589.1"/>
    <property type="molecule type" value="Genomic_DNA"/>
</dbReference>
<dbReference type="PANTHER" id="PTHR30126">
    <property type="entry name" value="HTH-TYPE TRANSCRIPTIONAL REGULATOR"/>
    <property type="match status" value="1"/>
</dbReference>
<name>A0A1X7BQX0_9RHOB</name>
<dbReference type="InterPro" id="IPR000847">
    <property type="entry name" value="LysR_HTH_N"/>
</dbReference>
<evidence type="ECO:0000259" key="5">
    <source>
        <dbReference type="PROSITE" id="PS50931"/>
    </source>
</evidence>
<dbReference type="RefSeq" id="WP_085799562.1">
    <property type="nucleotide sequence ID" value="NZ_FWXB01000004.1"/>
</dbReference>
<organism evidence="6 7">
    <name type="scientific">Roseovarius aestuarii</name>
    <dbReference type="NCBI Taxonomy" id="475083"/>
    <lineage>
        <taxon>Bacteria</taxon>
        <taxon>Pseudomonadati</taxon>
        <taxon>Pseudomonadota</taxon>
        <taxon>Alphaproteobacteria</taxon>
        <taxon>Rhodobacterales</taxon>
        <taxon>Roseobacteraceae</taxon>
        <taxon>Roseovarius</taxon>
    </lineage>
</organism>
<sequence>MLTTALRSFHAVAQHGGFSAAARALNISQPTLSTQVKGLETRYDVELFSRIGREVRLTPAGLELYQTTMQLHQSEAEAEDLLNSFKGLHSGSLRIAAVGPFHATDMIVAFKSRHPKIDISVQFGNSLRSFERLLSYEADVGLIAEVNADPRVITMPYSTHNVVVFVNAQHAFFDRDSISIHELESQKVIQREVGSTTRTAMEKALRDHQVSIDVVLDIGSREGIWKAVEQGLGIGFVADFEFVPHPNLRAIPITGADISTQYFLAFLADRKNSHLIRAFCDVARTDGV</sequence>
<evidence type="ECO:0000256" key="4">
    <source>
        <dbReference type="ARBA" id="ARBA00023163"/>
    </source>
</evidence>
<dbReference type="CDD" id="cd05466">
    <property type="entry name" value="PBP2_LTTR_substrate"/>
    <property type="match status" value="1"/>
</dbReference>
<evidence type="ECO:0000313" key="7">
    <source>
        <dbReference type="Proteomes" id="UP000193224"/>
    </source>
</evidence>
<dbReference type="InterPro" id="IPR036388">
    <property type="entry name" value="WH-like_DNA-bd_sf"/>
</dbReference>
<dbReference type="Pfam" id="PF03466">
    <property type="entry name" value="LysR_substrate"/>
    <property type="match status" value="1"/>
</dbReference>
<protein>
    <submittedName>
        <fullName evidence="6">HTH-type transcriptional activator CmpR</fullName>
    </submittedName>
</protein>
<dbReference type="InterPro" id="IPR036390">
    <property type="entry name" value="WH_DNA-bd_sf"/>
</dbReference>
<dbReference type="SUPFAM" id="SSF46785">
    <property type="entry name" value="Winged helix' DNA-binding domain"/>
    <property type="match status" value="1"/>
</dbReference>
<evidence type="ECO:0000313" key="6">
    <source>
        <dbReference type="EMBL" id="SMC11589.1"/>
    </source>
</evidence>
<evidence type="ECO:0000256" key="3">
    <source>
        <dbReference type="ARBA" id="ARBA00023125"/>
    </source>
</evidence>
<dbReference type="GO" id="GO:0003700">
    <property type="term" value="F:DNA-binding transcription factor activity"/>
    <property type="evidence" value="ECO:0007669"/>
    <property type="project" value="InterPro"/>
</dbReference>
<reference evidence="6 7" key="1">
    <citation type="submission" date="2017-03" db="EMBL/GenBank/DDBJ databases">
        <authorList>
            <person name="Afonso C.L."/>
            <person name="Miller P.J."/>
            <person name="Scott M.A."/>
            <person name="Spackman E."/>
            <person name="Goraichik I."/>
            <person name="Dimitrov K.M."/>
            <person name="Suarez D.L."/>
            <person name="Swayne D.E."/>
        </authorList>
    </citation>
    <scope>NUCLEOTIDE SEQUENCE [LARGE SCALE GENOMIC DNA]</scope>
    <source>
        <strain evidence="6 7">CECT 7745</strain>
    </source>
</reference>
<keyword evidence="4" id="KW-0804">Transcription</keyword>
<dbReference type="Gene3D" id="1.10.10.10">
    <property type="entry name" value="Winged helix-like DNA-binding domain superfamily/Winged helix DNA-binding domain"/>
    <property type="match status" value="1"/>
</dbReference>
<comment type="similarity">
    <text evidence="1">Belongs to the LysR transcriptional regulatory family.</text>
</comment>
<keyword evidence="2" id="KW-0805">Transcription regulation</keyword>